<evidence type="ECO:0000313" key="1">
    <source>
        <dbReference type="EMBL" id="ETO01909.1"/>
    </source>
</evidence>
<organism evidence="1 2">
    <name type="scientific">Reticulomyxa filosa</name>
    <dbReference type="NCBI Taxonomy" id="46433"/>
    <lineage>
        <taxon>Eukaryota</taxon>
        <taxon>Sar</taxon>
        <taxon>Rhizaria</taxon>
        <taxon>Retaria</taxon>
        <taxon>Foraminifera</taxon>
        <taxon>Monothalamids</taxon>
        <taxon>Reticulomyxidae</taxon>
        <taxon>Reticulomyxa</taxon>
    </lineage>
</organism>
<dbReference type="Proteomes" id="UP000023152">
    <property type="component" value="Unassembled WGS sequence"/>
</dbReference>
<comment type="caution">
    <text evidence="1">The sequence shown here is derived from an EMBL/GenBank/DDBJ whole genome shotgun (WGS) entry which is preliminary data.</text>
</comment>
<evidence type="ECO:0000313" key="2">
    <source>
        <dbReference type="Proteomes" id="UP000023152"/>
    </source>
</evidence>
<reference evidence="1 2" key="1">
    <citation type="journal article" date="2013" name="Curr. Biol.">
        <title>The Genome of the Foraminiferan Reticulomyxa filosa.</title>
        <authorList>
            <person name="Glockner G."/>
            <person name="Hulsmann N."/>
            <person name="Schleicher M."/>
            <person name="Noegel A.A."/>
            <person name="Eichinger L."/>
            <person name="Gallinger C."/>
            <person name="Pawlowski J."/>
            <person name="Sierra R."/>
            <person name="Euteneuer U."/>
            <person name="Pillet L."/>
            <person name="Moustafa A."/>
            <person name="Platzer M."/>
            <person name="Groth M."/>
            <person name="Szafranski K."/>
            <person name="Schliwa M."/>
        </authorList>
    </citation>
    <scope>NUCLEOTIDE SEQUENCE [LARGE SCALE GENOMIC DNA]</scope>
</reference>
<sequence>MNKNTLNKKKIDFFSFLLIDIKHKKLIKIFDNGKLRCFKSSKKKEIEQTRSCDLQSFDEESFNIFVEELDLLKMITYGESSKHNNCV</sequence>
<dbReference type="AlphaFoldDB" id="X6LJZ8"/>
<proteinExistence type="predicted"/>
<gene>
    <name evidence="1" type="ORF">RFI_35531</name>
</gene>
<name>X6LJZ8_RETFI</name>
<dbReference type="EMBL" id="ASPP01037131">
    <property type="protein sequence ID" value="ETO01909.1"/>
    <property type="molecule type" value="Genomic_DNA"/>
</dbReference>
<accession>X6LJZ8</accession>
<keyword evidence="2" id="KW-1185">Reference proteome</keyword>
<protein>
    <submittedName>
        <fullName evidence="1">Uncharacterized protein</fullName>
    </submittedName>
</protein>